<comment type="caution">
    <text evidence="4">The sequence shown here is derived from an EMBL/GenBank/DDBJ whole genome shotgun (WGS) entry which is preliminary data.</text>
</comment>
<dbReference type="EMBL" id="JBFXLS010000034">
    <property type="protein sequence ID" value="KAL2825798.1"/>
    <property type="molecule type" value="Genomic_DNA"/>
</dbReference>
<evidence type="ECO:0000256" key="2">
    <source>
        <dbReference type="ARBA" id="ARBA00023043"/>
    </source>
</evidence>
<feature type="repeat" description="ANK" evidence="3">
    <location>
        <begin position="94"/>
        <end position="126"/>
    </location>
</feature>
<dbReference type="Gene3D" id="1.25.40.20">
    <property type="entry name" value="Ankyrin repeat-containing domain"/>
    <property type="match status" value="1"/>
</dbReference>
<keyword evidence="5" id="KW-1185">Reference proteome</keyword>
<gene>
    <name evidence="4" type="ORF">BDW59DRAFT_145918</name>
</gene>
<dbReference type="PANTHER" id="PTHR24198:SF165">
    <property type="entry name" value="ANKYRIN REPEAT-CONTAINING PROTEIN-RELATED"/>
    <property type="match status" value="1"/>
</dbReference>
<feature type="repeat" description="ANK" evidence="3">
    <location>
        <begin position="60"/>
        <end position="87"/>
    </location>
</feature>
<keyword evidence="1" id="KW-0677">Repeat</keyword>
<dbReference type="Pfam" id="PF12796">
    <property type="entry name" value="Ank_2"/>
    <property type="match status" value="1"/>
</dbReference>
<evidence type="ECO:0000256" key="3">
    <source>
        <dbReference type="PROSITE-ProRule" id="PRU00023"/>
    </source>
</evidence>
<dbReference type="SMART" id="SM00248">
    <property type="entry name" value="ANK"/>
    <property type="match status" value="2"/>
</dbReference>
<evidence type="ECO:0000313" key="4">
    <source>
        <dbReference type="EMBL" id="KAL2825798.1"/>
    </source>
</evidence>
<dbReference type="PROSITE" id="PS50088">
    <property type="entry name" value="ANK_REPEAT"/>
    <property type="match status" value="2"/>
</dbReference>
<evidence type="ECO:0000313" key="5">
    <source>
        <dbReference type="Proteomes" id="UP001610335"/>
    </source>
</evidence>
<sequence length="138" mass="14808">MIAAVLGNDEVISSLMPHMYTIDFIVSSRKSPPHVAMYTGKVSTKLLMQRARILNTSDNSGMTPLALAIKYHSVDTIEYLLDHGCDVLGSVDHAGQSPLQIAVSRGNTSIVNLFLKRKASHNGIGHSEKSAAIDSSSS</sequence>
<proteinExistence type="predicted"/>
<organism evidence="4 5">
    <name type="scientific">Aspergillus cavernicola</name>
    <dbReference type="NCBI Taxonomy" id="176166"/>
    <lineage>
        <taxon>Eukaryota</taxon>
        <taxon>Fungi</taxon>
        <taxon>Dikarya</taxon>
        <taxon>Ascomycota</taxon>
        <taxon>Pezizomycotina</taxon>
        <taxon>Eurotiomycetes</taxon>
        <taxon>Eurotiomycetidae</taxon>
        <taxon>Eurotiales</taxon>
        <taxon>Aspergillaceae</taxon>
        <taxon>Aspergillus</taxon>
        <taxon>Aspergillus subgen. Nidulantes</taxon>
    </lineage>
</organism>
<dbReference type="InterPro" id="IPR002110">
    <property type="entry name" value="Ankyrin_rpt"/>
</dbReference>
<dbReference type="Proteomes" id="UP001610335">
    <property type="component" value="Unassembled WGS sequence"/>
</dbReference>
<evidence type="ECO:0000256" key="1">
    <source>
        <dbReference type="ARBA" id="ARBA00022737"/>
    </source>
</evidence>
<keyword evidence="2 3" id="KW-0040">ANK repeat</keyword>
<protein>
    <submittedName>
        <fullName evidence="4">Ankyrin repeat-containing domain protein</fullName>
    </submittedName>
</protein>
<reference evidence="4 5" key="1">
    <citation type="submission" date="2024-07" db="EMBL/GenBank/DDBJ databases">
        <title>Section-level genome sequencing and comparative genomics of Aspergillus sections Usti and Cavernicolus.</title>
        <authorList>
            <consortium name="Lawrence Berkeley National Laboratory"/>
            <person name="Nybo J.L."/>
            <person name="Vesth T.C."/>
            <person name="Theobald S."/>
            <person name="Frisvad J.C."/>
            <person name="Larsen T.O."/>
            <person name="Kjaerboelling I."/>
            <person name="Rothschild-Mancinelli K."/>
            <person name="Lyhne E.K."/>
            <person name="Kogle M.E."/>
            <person name="Barry K."/>
            <person name="Clum A."/>
            <person name="Na H."/>
            <person name="Ledsgaard L."/>
            <person name="Lin J."/>
            <person name="Lipzen A."/>
            <person name="Kuo A."/>
            <person name="Riley R."/>
            <person name="Mondo S."/>
            <person name="LaButti K."/>
            <person name="Haridas S."/>
            <person name="Pangalinan J."/>
            <person name="Salamov A.A."/>
            <person name="Simmons B.A."/>
            <person name="Magnuson J.K."/>
            <person name="Chen J."/>
            <person name="Drula E."/>
            <person name="Henrissat B."/>
            <person name="Wiebenga A."/>
            <person name="Lubbers R.J."/>
            <person name="Gomes A.C."/>
            <person name="Makela M.R."/>
            <person name="Stajich J."/>
            <person name="Grigoriev I.V."/>
            <person name="Mortensen U.H."/>
            <person name="De vries R.P."/>
            <person name="Baker S.E."/>
            <person name="Andersen M.R."/>
        </authorList>
    </citation>
    <scope>NUCLEOTIDE SEQUENCE [LARGE SCALE GENOMIC DNA]</scope>
    <source>
        <strain evidence="4 5">CBS 600.67</strain>
    </source>
</reference>
<dbReference type="PROSITE" id="PS50297">
    <property type="entry name" value="ANK_REP_REGION"/>
    <property type="match status" value="2"/>
</dbReference>
<dbReference type="Pfam" id="PF00023">
    <property type="entry name" value="Ank"/>
    <property type="match status" value="1"/>
</dbReference>
<accession>A0ABR4IDH2</accession>
<dbReference type="SUPFAM" id="SSF48403">
    <property type="entry name" value="Ankyrin repeat"/>
    <property type="match status" value="1"/>
</dbReference>
<name>A0ABR4IDH2_9EURO</name>
<dbReference type="PANTHER" id="PTHR24198">
    <property type="entry name" value="ANKYRIN REPEAT AND PROTEIN KINASE DOMAIN-CONTAINING PROTEIN"/>
    <property type="match status" value="1"/>
</dbReference>
<dbReference type="InterPro" id="IPR036770">
    <property type="entry name" value="Ankyrin_rpt-contain_sf"/>
</dbReference>